<feature type="region of interest" description="Disordered" evidence="7">
    <location>
        <begin position="743"/>
        <end position="794"/>
    </location>
</feature>
<dbReference type="InterPro" id="IPR036961">
    <property type="entry name" value="Kinesin_motor_dom_sf"/>
</dbReference>
<feature type="transmembrane region" description="Helical" evidence="8">
    <location>
        <begin position="1340"/>
        <end position="1358"/>
    </location>
</feature>
<accession>A0A2N5UYM4</accession>
<name>A0A2N5UYM4_9BASI</name>
<feature type="compositionally biased region" description="Low complexity" evidence="7">
    <location>
        <begin position="226"/>
        <end position="237"/>
    </location>
</feature>
<dbReference type="STRING" id="200324.A0A2N5UYM4"/>
<feature type="compositionally biased region" description="Polar residues" evidence="7">
    <location>
        <begin position="238"/>
        <end position="255"/>
    </location>
</feature>
<feature type="compositionally biased region" description="Low complexity" evidence="7">
    <location>
        <begin position="130"/>
        <end position="164"/>
    </location>
</feature>
<evidence type="ECO:0000256" key="3">
    <source>
        <dbReference type="ARBA" id="ARBA00023054"/>
    </source>
</evidence>
<dbReference type="InterPro" id="IPR019821">
    <property type="entry name" value="Kinesin_motor_CS"/>
</dbReference>
<dbReference type="PRINTS" id="PR00380">
    <property type="entry name" value="KINESINHEAVY"/>
</dbReference>
<feature type="region of interest" description="Disordered" evidence="7">
    <location>
        <begin position="1397"/>
        <end position="1482"/>
    </location>
</feature>
<keyword evidence="8" id="KW-1133">Transmembrane helix</keyword>
<keyword evidence="8" id="KW-0472">Membrane</keyword>
<keyword evidence="1 5" id="KW-0547">Nucleotide-binding</keyword>
<dbReference type="SMART" id="SM00129">
    <property type="entry name" value="KISc"/>
    <property type="match status" value="1"/>
</dbReference>
<feature type="coiled-coil region" evidence="6">
    <location>
        <begin position="664"/>
        <end position="740"/>
    </location>
</feature>
<dbReference type="Gene3D" id="1.20.144.10">
    <property type="entry name" value="Phosphatidic acid phosphatase type 2/haloperoxidase"/>
    <property type="match status" value="1"/>
</dbReference>
<dbReference type="InterPro" id="IPR000326">
    <property type="entry name" value="PAP2/HPO"/>
</dbReference>
<dbReference type="PANTHER" id="PTHR47968:SF75">
    <property type="entry name" value="CENTROMERE-ASSOCIATED PROTEIN E"/>
    <property type="match status" value="1"/>
</dbReference>
<feature type="compositionally biased region" description="Basic residues" evidence="7">
    <location>
        <begin position="940"/>
        <end position="951"/>
    </location>
</feature>
<organism evidence="10 11">
    <name type="scientific">Puccinia coronata f. sp. avenae</name>
    <dbReference type="NCBI Taxonomy" id="200324"/>
    <lineage>
        <taxon>Eukaryota</taxon>
        <taxon>Fungi</taxon>
        <taxon>Dikarya</taxon>
        <taxon>Basidiomycota</taxon>
        <taxon>Pucciniomycotina</taxon>
        <taxon>Pucciniomycetes</taxon>
        <taxon>Pucciniales</taxon>
        <taxon>Pucciniaceae</taxon>
        <taxon>Puccinia</taxon>
    </lineage>
</organism>
<dbReference type="GO" id="GO:0007018">
    <property type="term" value="P:microtubule-based movement"/>
    <property type="evidence" value="ECO:0007669"/>
    <property type="project" value="InterPro"/>
</dbReference>
<evidence type="ECO:0000256" key="5">
    <source>
        <dbReference type="PROSITE-ProRule" id="PRU00283"/>
    </source>
</evidence>
<dbReference type="CDD" id="cd03390">
    <property type="entry name" value="PAP2_containing_1_like"/>
    <property type="match status" value="1"/>
</dbReference>
<keyword evidence="2 5" id="KW-0067">ATP-binding</keyword>
<feature type="region of interest" description="Disordered" evidence="7">
    <location>
        <begin position="204"/>
        <end position="267"/>
    </location>
</feature>
<evidence type="ECO:0000259" key="9">
    <source>
        <dbReference type="PROSITE" id="PS50067"/>
    </source>
</evidence>
<keyword evidence="4 5" id="KW-0505">Motor protein</keyword>
<dbReference type="GO" id="GO:0008017">
    <property type="term" value="F:microtubule binding"/>
    <property type="evidence" value="ECO:0007669"/>
    <property type="project" value="InterPro"/>
</dbReference>
<dbReference type="InterPro" id="IPR027640">
    <property type="entry name" value="Kinesin-like_fam"/>
</dbReference>
<feature type="region of interest" description="Disordered" evidence="7">
    <location>
        <begin position="78"/>
        <end position="165"/>
    </location>
</feature>
<feature type="compositionally biased region" description="Low complexity" evidence="7">
    <location>
        <begin position="256"/>
        <end position="267"/>
    </location>
</feature>
<feature type="binding site" evidence="5">
    <location>
        <begin position="403"/>
        <end position="410"/>
    </location>
    <ligand>
        <name>ATP</name>
        <dbReference type="ChEBI" id="CHEBI:30616"/>
    </ligand>
</feature>
<dbReference type="FunFam" id="1.20.144.10:FF:000017">
    <property type="entry name" value="Diacylglycerol pyrophosphate phosphatase 1"/>
    <property type="match status" value="1"/>
</dbReference>
<reference evidence="10 11" key="1">
    <citation type="submission" date="2017-11" db="EMBL/GenBank/DDBJ databases">
        <title>De novo assembly and phasing of dikaryotic genomes from two isolates of Puccinia coronata f. sp. avenae, the causal agent of oat crown rust.</title>
        <authorList>
            <person name="Miller M.E."/>
            <person name="Zhang Y."/>
            <person name="Omidvar V."/>
            <person name="Sperschneider J."/>
            <person name="Schwessinger B."/>
            <person name="Raley C."/>
            <person name="Palmer J.M."/>
            <person name="Garnica D."/>
            <person name="Upadhyaya N."/>
            <person name="Rathjen J."/>
            <person name="Taylor J.M."/>
            <person name="Park R.F."/>
            <person name="Dodds P.N."/>
            <person name="Hirsch C.D."/>
            <person name="Kianian S.F."/>
            <person name="Figueroa M."/>
        </authorList>
    </citation>
    <scope>NUCLEOTIDE SEQUENCE [LARGE SCALE GENOMIC DNA]</scope>
    <source>
        <strain evidence="10">12NC29</strain>
    </source>
</reference>
<evidence type="ECO:0000256" key="8">
    <source>
        <dbReference type="SAM" id="Phobius"/>
    </source>
</evidence>
<comment type="caution">
    <text evidence="10">The sequence shown here is derived from an EMBL/GenBank/DDBJ whole genome shotgun (WGS) entry which is preliminary data.</text>
</comment>
<feature type="domain" description="Kinesin motor" evidence="9">
    <location>
        <begin position="308"/>
        <end position="648"/>
    </location>
</feature>
<evidence type="ECO:0000256" key="1">
    <source>
        <dbReference type="ARBA" id="ARBA00022741"/>
    </source>
</evidence>
<dbReference type="SUPFAM" id="SSF48317">
    <property type="entry name" value="Acid phosphatase/Vanadium-dependent haloperoxidase"/>
    <property type="match status" value="1"/>
</dbReference>
<feature type="transmembrane region" description="Helical" evidence="8">
    <location>
        <begin position="1204"/>
        <end position="1223"/>
    </location>
</feature>
<evidence type="ECO:0000256" key="2">
    <source>
        <dbReference type="ARBA" id="ARBA00022840"/>
    </source>
</evidence>
<dbReference type="InterPro" id="IPR001752">
    <property type="entry name" value="Kinesin_motor_dom"/>
</dbReference>
<dbReference type="Pfam" id="PF00225">
    <property type="entry name" value="Kinesin"/>
    <property type="match status" value="1"/>
</dbReference>
<feature type="region of interest" description="Disordered" evidence="7">
    <location>
        <begin position="996"/>
        <end position="1039"/>
    </location>
</feature>
<evidence type="ECO:0000313" key="10">
    <source>
        <dbReference type="EMBL" id="PLW42736.1"/>
    </source>
</evidence>
<feature type="transmembrane region" description="Helical" evidence="8">
    <location>
        <begin position="1153"/>
        <end position="1175"/>
    </location>
</feature>
<feature type="compositionally biased region" description="Polar residues" evidence="7">
    <location>
        <begin position="98"/>
        <end position="128"/>
    </location>
</feature>
<feature type="transmembrane region" description="Helical" evidence="8">
    <location>
        <begin position="1235"/>
        <end position="1258"/>
    </location>
</feature>
<feature type="transmembrane region" description="Helical" evidence="8">
    <location>
        <begin position="1370"/>
        <end position="1389"/>
    </location>
</feature>
<evidence type="ECO:0000256" key="6">
    <source>
        <dbReference type="SAM" id="Coils"/>
    </source>
</evidence>
<dbReference type="Pfam" id="PF01569">
    <property type="entry name" value="PAP2"/>
    <property type="match status" value="1"/>
</dbReference>
<dbReference type="GO" id="GO:0003777">
    <property type="term" value="F:microtubule motor activity"/>
    <property type="evidence" value="ECO:0007669"/>
    <property type="project" value="InterPro"/>
</dbReference>
<evidence type="ECO:0000256" key="7">
    <source>
        <dbReference type="SAM" id="MobiDB-lite"/>
    </source>
</evidence>
<dbReference type="SMART" id="SM00014">
    <property type="entry name" value="acidPPc"/>
    <property type="match status" value="1"/>
</dbReference>
<dbReference type="SUPFAM" id="SSF52540">
    <property type="entry name" value="P-loop containing nucleoside triphosphate hydrolases"/>
    <property type="match status" value="1"/>
</dbReference>
<dbReference type="OrthoDB" id="3176171at2759"/>
<dbReference type="GO" id="GO:0005524">
    <property type="term" value="F:ATP binding"/>
    <property type="evidence" value="ECO:0007669"/>
    <property type="project" value="UniProtKB-UniRule"/>
</dbReference>
<feature type="compositionally biased region" description="Low complexity" evidence="7">
    <location>
        <begin position="1400"/>
        <end position="1412"/>
    </location>
</feature>
<proteinExistence type="inferred from homology"/>
<feature type="region of interest" description="Disordered" evidence="7">
    <location>
        <begin position="832"/>
        <end position="851"/>
    </location>
</feature>
<keyword evidence="8" id="KW-0812">Transmembrane</keyword>
<dbReference type="PROSITE" id="PS50067">
    <property type="entry name" value="KINESIN_MOTOR_2"/>
    <property type="match status" value="1"/>
</dbReference>
<keyword evidence="3 6" id="KW-0175">Coiled coil</keyword>
<evidence type="ECO:0000256" key="4">
    <source>
        <dbReference type="ARBA" id="ARBA00023175"/>
    </source>
</evidence>
<feature type="compositionally biased region" description="Basic and acidic residues" evidence="7">
    <location>
        <begin position="1012"/>
        <end position="1025"/>
    </location>
</feature>
<dbReference type="InterPro" id="IPR036938">
    <property type="entry name" value="PAP2/HPO_sf"/>
</dbReference>
<dbReference type="PROSITE" id="PS00411">
    <property type="entry name" value="KINESIN_MOTOR_1"/>
    <property type="match status" value="1"/>
</dbReference>
<dbReference type="EMBL" id="PGCJ01000155">
    <property type="protein sequence ID" value="PLW42736.1"/>
    <property type="molecule type" value="Genomic_DNA"/>
</dbReference>
<feature type="compositionally biased region" description="Polar residues" evidence="7">
    <location>
        <begin position="1433"/>
        <end position="1482"/>
    </location>
</feature>
<dbReference type="Gene3D" id="3.40.850.10">
    <property type="entry name" value="Kinesin motor domain"/>
    <property type="match status" value="1"/>
</dbReference>
<dbReference type="FunFam" id="3.40.850.10:FF:000248">
    <property type="entry name" value="Kinesin-like protein"/>
    <property type="match status" value="1"/>
</dbReference>
<dbReference type="PANTHER" id="PTHR47968">
    <property type="entry name" value="CENTROMERE PROTEIN E"/>
    <property type="match status" value="1"/>
</dbReference>
<dbReference type="InterPro" id="IPR027417">
    <property type="entry name" value="P-loop_NTPase"/>
</dbReference>
<sequence length="1482" mass="164506">MLEILSALSCKSDLGRKSLLFAPGELRPKQEKPAEGLLSKLIHAESVRSIHHHPVTKITASGMSRMLEPIDARDFERRPATPVRSRLSPEKKPICSGLFTSSTATPIPTSGTVSTPPPLKNNSTSKFTPTKKQQQLTTNINTNTPARIQPLSSLSSAPTTPTQSRTLLTRTELNATRSPQFIGLPPPSLNSPLRASLTAEAIPRKKSLLPGAPNPLHHTRLRSLKSSSSPFSSPFSPTNQSTPTLFDQSPSQLPKSQSHSISLSQSPALLRPSQSLSQLSPLTQSHSQELYQAAPIEEPPIGKAQLENVLVAIRLKGLVDHHVESPKISWSINSDGTQISELYPQHALGSMQSNNSSTSGTTWSFDSVFGQSATNEDVYQRSGARDLILSAMAGYDATIFAYGQTASGKTHTLTGSAQQPGIIPLSVQEIFTFIRSHPEREFLLRVSYLEVYNEQIHDLLIPTTQSAPPPVRIRQQTNGMFFADPVREEVVTNVGQVAALISRGERQRHVAGTDWNARSSRSHTIFGIVVESRLYGLNGGVRRSKVCLIDLAGNERASSEVERRSEGSFINKSLLTLEKVISGLAEPVGQSKRRSQHIPYRDSKLTQILQPSLSGKSRVCVICTMNWTYQSVEDSRSTLRFASRVKKIQTSAGVNEILSDSALMVRYRQQIVELQAQLKEAVNRANQPNENVNHYQHSPHASTSIILADQSQIEKAEEERSKIKKQLKELQSIILNAENLDQVESTSKETRPVSPVKKHSNPAWLSESSHSDSDDDSVGREDVTKTAREHKSMREKELEAKIELQDYEIACLRLELIGFKYKKAKRHKSILEPVKQEEHDNDDQENDGKMQDHEVEDAVKRVAESRESIENRLTDMALEIKQRKQFTQEVMDLLDASRAKTHKLELLILNEIKKSTRRLSKIERTAYVENTSNPGAHNKNAGKGRTSRRRSSSINSNPYEILLSNGSTLGHSSAYPNHHQNKLMTKLKNNLNLHSSAQDESDEPLRGIQDGHLGRRDVDRSHENHPGGQPDADTDDDDEELSTLLSIVNEMPELECIRMSFGEGMGAAGVRSISQDPHRLHYSIITSTTTQQQQHPYESISMSQLPRLPPHGHHQDDQLSRAPQDRFGILPNVLLQSRRVNASQQTLSTRRLELLWCYLADWIVVLLMALLFGLLDRVHGHHREFDLNDATIQFSYATTERIPVPLLAVLSVLIPAVLIILFSQLVLRSGWDTHIGLLGLTLSLSLSLVVTTVVKITVGRPRPDMLSRCIPALSAENAGAPSYGLSNSSICTAPSDSRKFQDGFRSFPSGHSSTAWAGLAFLSLYLAGKLHLFDRRGHSLKVWISIFPLLGATLIAISRTMDNRHHWQDVLVGSALGVLTAWFAYRFYYPSLYSQNSHRPYSPRISSSTSPSGEDDDDSVHSRSSFAGDVENQLMQPHTNSVSLPLSQIQQSPKPERLGTTSILSHYSSPIDPQNQPLPKVQ</sequence>
<protein>
    <recommendedName>
        <fullName evidence="9">Kinesin motor domain-containing protein</fullName>
    </recommendedName>
</protein>
<gene>
    <name evidence="10" type="ORF">PCANC_07902</name>
</gene>
<feature type="region of interest" description="Disordered" evidence="7">
    <location>
        <begin position="927"/>
        <end position="959"/>
    </location>
</feature>
<comment type="similarity">
    <text evidence="5">Belongs to the TRAFAC class myosin-kinesin ATPase superfamily. Kinesin family.</text>
</comment>
<feature type="compositionally biased region" description="Basic and acidic residues" evidence="7">
    <location>
        <begin position="769"/>
        <end position="794"/>
    </location>
</feature>
<evidence type="ECO:0000313" key="11">
    <source>
        <dbReference type="Proteomes" id="UP000235388"/>
    </source>
</evidence>
<keyword evidence="11" id="KW-1185">Reference proteome</keyword>
<dbReference type="Proteomes" id="UP000235388">
    <property type="component" value="Unassembled WGS sequence"/>
</dbReference>